<keyword evidence="6" id="KW-1133">Transmembrane helix</keyword>
<keyword evidence="11" id="KW-0418">Kinase</keyword>
<evidence type="ECO:0000259" key="7">
    <source>
        <dbReference type="PROSITE" id="PS50222"/>
    </source>
</evidence>
<evidence type="ECO:0000256" key="3">
    <source>
        <dbReference type="ARBA" id="ARBA00023122"/>
    </source>
</evidence>
<sequence>MAQIAQARPAASAASSQRPAQPAQPASGQKAAEARLANLHEERKRKKFWDDFRRREERFQRCQSSGKDYKATARDFFTRSFSKGFRRSNYDTSSVRRRRWLGMVKDLPLPKALVTLPSKKGLFHAIQVLTDQHLLSALVVDDDGKLLGILDTLDVASLVVDMEAAGKKSLTDERLDKLMGRSTRAKVASCSEEDSLDQVVESLIGPGRRAVVLKDGKPLSIITQSTAIMFLHSKAKEFEALMSSYMAKDVCTDGVITIDDQATALTAFQTLVAQGVSSLTITDESGNAITVVSATDLVVALGHEQDKSAILSELRDRNVVFFVGDSRKPDKRFSHTRAPIISCGSDLPLSQVIEKFATTRVHSTLGKGWVSGAGQGMLVIPQGTRKPEGVVSLIDICHAVLGSTDGFKRGLSHSHGQPVPEQTLRRAFREIDMDQDGLISVRELTRALRRCGILQDCGYDAAGQLSADQFVRFFRATEHLVWSVDDEYNPVDSCCTYCGRFLLFLLLIAILVMAIILLRIESGTEIFVGLLIGFLATIGVFVAVMSGRLVEAWATFLVPLAMHLALRAPDVDLSFRRSRDGVIRFNDCAGRESLQCFDEDGFCIFESFLRPQHLEELRSSFDTRLRELLADNVEVDLGVNWACPSAEPFLRVLQDERLLDFLVELCGLPLVAMRLELFEKRPGSTNLIPWHQDTYTTHVGFSWSPAEAEAAAKPHPVTLWVALDTASSESGGMEMVPGRHRELLGAAVPKGAIVDAAAHGHSVEYKLLPGQAGVHHPLTPHRSLENRSAHSRRAFLVRLVPWSETIRQRVTEEVQEPVWTSQPSGKYIWRPGNPAATAPERALNRLLVCYPQESKKNDGVRWGKRRKTWGNRHGKSGLNGIDPFDSWDIHGVKWRMNQLICGFKRGT</sequence>
<dbReference type="EMBL" id="CAMXCT020006815">
    <property type="protein sequence ID" value="CAL1173878.1"/>
    <property type="molecule type" value="Genomic_DNA"/>
</dbReference>
<organism evidence="9">
    <name type="scientific">Cladocopium goreaui</name>
    <dbReference type="NCBI Taxonomy" id="2562237"/>
    <lineage>
        <taxon>Eukaryota</taxon>
        <taxon>Sar</taxon>
        <taxon>Alveolata</taxon>
        <taxon>Dinophyceae</taxon>
        <taxon>Suessiales</taxon>
        <taxon>Symbiodiniaceae</taxon>
        <taxon>Cladocopium</taxon>
    </lineage>
</organism>
<keyword evidence="11" id="KW-0808">Transferase</keyword>
<dbReference type="GO" id="GO:0016301">
    <property type="term" value="F:kinase activity"/>
    <property type="evidence" value="ECO:0007669"/>
    <property type="project" value="UniProtKB-KW"/>
</dbReference>
<gene>
    <name evidence="9" type="ORF">C1SCF055_LOCUS44916</name>
</gene>
<dbReference type="PROSITE" id="PS51371">
    <property type="entry name" value="CBS"/>
    <property type="match status" value="2"/>
</dbReference>
<dbReference type="Proteomes" id="UP001152797">
    <property type="component" value="Unassembled WGS sequence"/>
</dbReference>
<dbReference type="CDD" id="cd02205">
    <property type="entry name" value="CBS_pair_SF"/>
    <property type="match status" value="1"/>
</dbReference>
<name>A0A9P1GTF5_9DINO</name>
<protein>
    <submittedName>
        <fullName evidence="11">5'-AMP-activated protein kinase subunit gamma-1</fullName>
    </submittedName>
</protein>
<dbReference type="GO" id="GO:0005509">
    <property type="term" value="F:calcium ion binding"/>
    <property type="evidence" value="ECO:0007669"/>
    <property type="project" value="InterPro"/>
</dbReference>
<keyword evidence="1" id="KW-0677">Repeat</keyword>
<evidence type="ECO:0000313" key="12">
    <source>
        <dbReference type="Proteomes" id="UP001152797"/>
    </source>
</evidence>
<dbReference type="EMBL" id="CAMXCT030006815">
    <property type="protein sequence ID" value="CAL4807815.1"/>
    <property type="molecule type" value="Genomic_DNA"/>
</dbReference>
<dbReference type="AlphaFoldDB" id="A0A9P1GTF5"/>
<dbReference type="CDD" id="cd00051">
    <property type="entry name" value="EFh"/>
    <property type="match status" value="1"/>
</dbReference>
<dbReference type="InterPro" id="IPR011992">
    <property type="entry name" value="EF-hand-dom_pair"/>
</dbReference>
<evidence type="ECO:0000256" key="6">
    <source>
        <dbReference type="SAM" id="Phobius"/>
    </source>
</evidence>
<feature type="compositionally biased region" description="Low complexity" evidence="5">
    <location>
        <begin position="1"/>
        <end position="31"/>
    </location>
</feature>
<dbReference type="PANTHER" id="PTHR13780:SF36">
    <property type="entry name" value="CBS DOMAIN-CONTAINING PROTEIN"/>
    <property type="match status" value="1"/>
</dbReference>
<dbReference type="InterPro" id="IPR002048">
    <property type="entry name" value="EF_hand_dom"/>
</dbReference>
<dbReference type="EMBL" id="CAMXCT010006815">
    <property type="protein sequence ID" value="CAI4020503.1"/>
    <property type="molecule type" value="Genomic_DNA"/>
</dbReference>
<feature type="transmembrane region" description="Helical" evidence="6">
    <location>
        <begin position="527"/>
        <end position="546"/>
    </location>
</feature>
<evidence type="ECO:0000259" key="8">
    <source>
        <dbReference type="PROSITE" id="PS51371"/>
    </source>
</evidence>
<dbReference type="PANTHER" id="PTHR13780">
    <property type="entry name" value="AMP-ACTIVATED PROTEIN KINASE, GAMMA REGULATORY SUBUNIT"/>
    <property type="match status" value="1"/>
</dbReference>
<reference evidence="9" key="1">
    <citation type="submission" date="2022-10" db="EMBL/GenBank/DDBJ databases">
        <authorList>
            <person name="Chen Y."/>
            <person name="Dougan E. K."/>
            <person name="Chan C."/>
            <person name="Rhodes N."/>
            <person name="Thang M."/>
        </authorList>
    </citation>
    <scope>NUCLEOTIDE SEQUENCE</scope>
</reference>
<dbReference type="OrthoDB" id="449052at2759"/>
<keyword evidence="6" id="KW-0472">Membrane</keyword>
<feature type="domain" description="EF-hand" evidence="7">
    <location>
        <begin position="419"/>
        <end position="454"/>
    </location>
</feature>
<dbReference type="SUPFAM" id="SSF51197">
    <property type="entry name" value="Clavaminate synthase-like"/>
    <property type="match status" value="1"/>
</dbReference>
<dbReference type="Gene3D" id="2.60.120.620">
    <property type="entry name" value="q2cbj1_9rhob like domain"/>
    <property type="match status" value="1"/>
</dbReference>
<keyword evidence="3 4" id="KW-0129">CBS domain</keyword>
<comment type="caution">
    <text evidence="9">The sequence shown here is derived from an EMBL/GenBank/DDBJ whole genome shotgun (WGS) entry which is preliminary data.</text>
</comment>
<feature type="region of interest" description="Disordered" evidence="5">
    <location>
        <begin position="1"/>
        <end position="39"/>
    </location>
</feature>
<feature type="domain" description="CBS" evidence="8">
    <location>
        <begin position="246"/>
        <end position="307"/>
    </location>
</feature>
<evidence type="ECO:0000256" key="2">
    <source>
        <dbReference type="ARBA" id="ARBA00022837"/>
    </source>
</evidence>
<proteinExistence type="predicted"/>
<dbReference type="PROSITE" id="PS00018">
    <property type="entry name" value="EF_HAND_1"/>
    <property type="match status" value="1"/>
</dbReference>
<dbReference type="Pfam" id="PF00571">
    <property type="entry name" value="CBS"/>
    <property type="match status" value="2"/>
</dbReference>
<dbReference type="SMART" id="SM00116">
    <property type="entry name" value="CBS"/>
    <property type="match status" value="3"/>
</dbReference>
<dbReference type="SMART" id="SM00054">
    <property type="entry name" value="EFh"/>
    <property type="match status" value="1"/>
</dbReference>
<dbReference type="Gene3D" id="3.10.580.10">
    <property type="entry name" value="CBS-domain"/>
    <property type="match status" value="2"/>
</dbReference>
<dbReference type="InterPro" id="IPR050511">
    <property type="entry name" value="AMPK_gamma/SDS23_families"/>
</dbReference>
<dbReference type="Gene3D" id="1.10.238.10">
    <property type="entry name" value="EF-hand"/>
    <property type="match status" value="1"/>
</dbReference>
<evidence type="ECO:0000313" key="10">
    <source>
        <dbReference type="EMBL" id="CAL1173878.1"/>
    </source>
</evidence>
<evidence type="ECO:0000256" key="4">
    <source>
        <dbReference type="PROSITE-ProRule" id="PRU00703"/>
    </source>
</evidence>
<feature type="domain" description="CBS" evidence="8">
    <location>
        <begin position="109"/>
        <end position="169"/>
    </location>
</feature>
<feature type="transmembrane region" description="Helical" evidence="6">
    <location>
        <begin position="501"/>
        <end position="520"/>
    </location>
</feature>
<accession>A0A9P1GTF5</accession>
<dbReference type="PROSITE" id="PS50222">
    <property type="entry name" value="EF_HAND_2"/>
    <property type="match status" value="1"/>
</dbReference>
<reference evidence="10" key="2">
    <citation type="submission" date="2024-04" db="EMBL/GenBank/DDBJ databases">
        <authorList>
            <person name="Chen Y."/>
            <person name="Shah S."/>
            <person name="Dougan E. K."/>
            <person name="Thang M."/>
            <person name="Chan C."/>
        </authorList>
    </citation>
    <scope>NUCLEOTIDE SEQUENCE [LARGE SCALE GENOMIC DNA]</scope>
</reference>
<evidence type="ECO:0000313" key="9">
    <source>
        <dbReference type="EMBL" id="CAI4020503.1"/>
    </source>
</evidence>
<dbReference type="InterPro" id="IPR018247">
    <property type="entry name" value="EF_Hand_1_Ca_BS"/>
</dbReference>
<evidence type="ECO:0000256" key="1">
    <source>
        <dbReference type="ARBA" id="ARBA00022737"/>
    </source>
</evidence>
<dbReference type="Pfam" id="PF05721">
    <property type="entry name" value="PhyH"/>
    <property type="match status" value="1"/>
</dbReference>
<evidence type="ECO:0000313" key="11">
    <source>
        <dbReference type="EMBL" id="CAL4807815.1"/>
    </source>
</evidence>
<dbReference type="InterPro" id="IPR046342">
    <property type="entry name" value="CBS_dom_sf"/>
</dbReference>
<keyword evidence="2" id="KW-0106">Calcium</keyword>
<dbReference type="SUPFAM" id="SSF47473">
    <property type="entry name" value="EF-hand"/>
    <property type="match status" value="1"/>
</dbReference>
<keyword evidence="12" id="KW-1185">Reference proteome</keyword>
<dbReference type="SUPFAM" id="SSF54631">
    <property type="entry name" value="CBS-domain pair"/>
    <property type="match status" value="2"/>
</dbReference>
<dbReference type="InterPro" id="IPR000644">
    <property type="entry name" value="CBS_dom"/>
</dbReference>
<dbReference type="InterPro" id="IPR008775">
    <property type="entry name" value="Phytyl_CoA_dOase-like"/>
</dbReference>
<evidence type="ECO:0000256" key="5">
    <source>
        <dbReference type="SAM" id="MobiDB-lite"/>
    </source>
</evidence>
<keyword evidence="6" id="KW-0812">Transmembrane</keyword>